<protein>
    <submittedName>
        <fullName evidence="1">Uncharacterized protein</fullName>
    </submittedName>
</protein>
<feature type="non-terminal residue" evidence="1">
    <location>
        <position position="1"/>
    </location>
</feature>
<feature type="non-terminal residue" evidence="1">
    <location>
        <position position="88"/>
    </location>
</feature>
<dbReference type="AlphaFoldDB" id="X1HIN5"/>
<gene>
    <name evidence="1" type="ORF">S03H2_26715</name>
</gene>
<sequence>VVLTIAVVILAGLLRTVALSGVLCSSTVDMRPSCLILEEEPNSNIEVTSSKGMFPQLLIDGEYYYIHWVEEGEYNNGPLVSLYTEDGR</sequence>
<name>X1HIN5_9ZZZZ</name>
<reference evidence="1" key="1">
    <citation type="journal article" date="2014" name="Front. Microbiol.">
        <title>High frequency of phylogenetically diverse reductive dehalogenase-homologous genes in deep subseafloor sedimentary metagenomes.</title>
        <authorList>
            <person name="Kawai M."/>
            <person name="Futagami T."/>
            <person name="Toyoda A."/>
            <person name="Takaki Y."/>
            <person name="Nishi S."/>
            <person name="Hori S."/>
            <person name="Arai W."/>
            <person name="Tsubouchi T."/>
            <person name="Morono Y."/>
            <person name="Uchiyama I."/>
            <person name="Ito T."/>
            <person name="Fujiyama A."/>
            <person name="Inagaki F."/>
            <person name="Takami H."/>
        </authorList>
    </citation>
    <scope>NUCLEOTIDE SEQUENCE</scope>
    <source>
        <strain evidence="1">Expedition CK06-06</strain>
    </source>
</reference>
<evidence type="ECO:0000313" key="1">
    <source>
        <dbReference type="EMBL" id="GAH53694.1"/>
    </source>
</evidence>
<comment type="caution">
    <text evidence="1">The sequence shown here is derived from an EMBL/GenBank/DDBJ whole genome shotgun (WGS) entry which is preliminary data.</text>
</comment>
<accession>X1HIN5</accession>
<dbReference type="EMBL" id="BARU01015619">
    <property type="protein sequence ID" value="GAH53694.1"/>
    <property type="molecule type" value="Genomic_DNA"/>
</dbReference>
<organism evidence="1">
    <name type="scientific">marine sediment metagenome</name>
    <dbReference type="NCBI Taxonomy" id="412755"/>
    <lineage>
        <taxon>unclassified sequences</taxon>
        <taxon>metagenomes</taxon>
        <taxon>ecological metagenomes</taxon>
    </lineage>
</organism>
<proteinExistence type="predicted"/>